<name>A0A1I8A8R1_9BILA</name>
<organism evidence="3 4">
    <name type="scientific">Steinernema glaseri</name>
    <dbReference type="NCBI Taxonomy" id="37863"/>
    <lineage>
        <taxon>Eukaryota</taxon>
        <taxon>Metazoa</taxon>
        <taxon>Ecdysozoa</taxon>
        <taxon>Nematoda</taxon>
        <taxon>Chromadorea</taxon>
        <taxon>Rhabditida</taxon>
        <taxon>Tylenchina</taxon>
        <taxon>Panagrolaimomorpha</taxon>
        <taxon>Strongyloidoidea</taxon>
        <taxon>Steinernematidae</taxon>
        <taxon>Steinernema</taxon>
    </lineage>
</organism>
<evidence type="ECO:0000259" key="2">
    <source>
        <dbReference type="Pfam" id="PF16469"/>
    </source>
</evidence>
<dbReference type="InterPro" id="IPR038289">
    <property type="entry name" value="DVA-1_sf"/>
</dbReference>
<dbReference type="Proteomes" id="UP000095287">
    <property type="component" value="Unplaced"/>
</dbReference>
<dbReference type="WBParaSite" id="L893_g34135.t2">
    <property type="protein sequence ID" value="L893_g34135.t2"/>
    <property type="gene ID" value="L893_g34135"/>
</dbReference>
<protein>
    <submittedName>
        <fullName evidence="4">NPA domain-containing protein</fullName>
    </submittedName>
</protein>
<feature type="domain" description="Polyprotein allergen nematode" evidence="2">
    <location>
        <begin position="310"/>
        <end position="428"/>
    </location>
</feature>
<sequence length="430" mass="48849">MAIPLFVGEVRRGVQPKASNTSKPTKSPKRWRSAVSTAQLYAQQKDYYEAQAQAQATSMAQQQAHYYAQAQAYQSNPMYAQQVYAQVYNQVLAQLQAGQKAQADVFQSQIKAQQKAETTAMAQQYAANYAQQVASQVYPAMAPVVYGQAYSQAMSEFEAKYKQEEMKAEWLRLAEIKANEFSEVVAKTVSPGDFNSDAFKAAKQKAFEYSMIRANEEMAAHATKQKAFEYSMIRSNEEMAAHVMAEAFSKTVPLDQRLNAYNWAKEQAMSTLEAKRMKEQLEKEKEGIKGKFIDIVNYINENHYHTPTLEDYMKFHFTWLTLEQKQGLKKLKEQGMTKDKLQVEIFTLYSNASKEVQAKAKKEFYSACRELLTEVIGQANASKLKAMKESGAAFPALQKKAMEFINAVTDSSKQQIVKDYHDVCYQVFSM</sequence>
<dbReference type="Gene3D" id="1.10.533.30">
    <property type="entry name" value="Nematode polyprotein allergen ABA-1"/>
    <property type="match status" value="1"/>
</dbReference>
<dbReference type="InterPro" id="IPR032487">
    <property type="entry name" value="ABA-1_nematode"/>
</dbReference>
<accession>A0A1I8A8R1</accession>
<proteinExistence type="predicted"/>
<evidence type="ECO:0000256" key="1">
    <source>
        <dbReference type="SAM" id="MobiDB-lite"/>
    </source>
</evidence>
<keyword evidence="3" id="KW-1185">Reference proteome</keyword>
<feature type="region of interest" description="Disordered" evidence="1">
    <location>
        <begin position="14"/>
        <end position="34"/>
    </location>
</feature>
<evidence type="ECO:0000313" key="4">
    <source>
        <dbReference type="WBParaSite" id="L893_g34135.t2"/>
    </source>
</evidence>
<evidence type="ECO:0000313" key="3">
    <source>
        <dbReference type="Proteomes" id="UP000095287"/>
    </source>
</evidence>
<reference evidence="4" key="1">
    <citation type="submission" date="2016-11" db="UniProtKB">
        <authorList>
            <consortium name="WormBaseParasite"/>
        </authorList>
    </citation>
    <scope>IDENTIFICATION</scope>
</reference>
<dbReference type="Pfam" id="PF16469">
    <property type="entry name" value="NPA"/>
    <property type="match status" value="1"/>
</dbReference>
<dbReference type="AlphaFoldDB" id="A0A1I8A8R1"/>